<evidence type="ECO:0000313" key="3">
    <source>
        <dbReference type="EMBL" id="ETO30291.1"/>
    </source>
</evidence>
<organism evidence="3 4">
    <name type="scientific">Reticulomyxa filosa</name>
    <dbReference type="NCBI Taxonomy" id="46433"/>
    <lineage>
        <taxon>Eukaryota</taxon>
        <taxon>Sar</taxon>
        <taxon>Rhizaria</taxon>
        <taxon>Retaria</taxon>
        <taxon>Foraminifera</taxon>
        <taxon>Monothalamids</taxon>
        <taxon>Reticulomyxidae</taxon>
        <taxon>Reticulomyxa</taxon>
    </lineage>
</organism>
<sequence length="219" mass="24682">MIKTKYAKSANLPVPDLQMYLWNTGGNFDKKMTELRLMNYAKVQWELGCGNRSLFDVDEVTHEYRGGVNQVLVILCGLHPKSVGYVALKSSDPMDAPLIVPNYFESQEDVEVVREGVIMGDRIMKTSKFQKKYVDQSLYCDGQQTSPKETLDEIDVEEMIRKKDPTAVVDSQLRVKNVKNLRVADGSVMPTLTSGNTQAPIAMIGERAAAFVLEKWKKK</sequence>
<accession>X6NWD1</accession>
<dbReference type="Gene3D" id="3.30.560.10">
    <property type="entry name" value="Glucose Oxidase, domain 3"/>
    <property type="match status" value="1"/>
</dbReference>
<dbReference type="InterPro" id="IPR012132">
    <property type="entry name" value="GMC_OxRdtase"/>
</dbReference>
<comment type="similarity">
    <text evidence="1">Belongs to the GMC oxidoreductase family.</text>
</comment>
<dbReference type="EMBL" id="ASPP01005570">
    <property type="protein sequence ID" value="ETO30291.1"/>
    <property type="molecule type" value="Genomic_DNA"/>
</dbReference>
<name>X6NWD1_RETFI</name>
<keyword evidence="4" id="KW-1185">Reference proteome</keyword>
<gene>
    <name evidence="3" type="ORF">RFI_06831</name>
</gene>
<protein>
    <submittedName>
        <fullName evidence="3">Glucose dehydrogenase</fullName>
    </submittedName>
</protein>
<dbReference type="InterPro" id="IPR007867">
    <property type="entry name" value="GMC_OxRtase_C"/>
</dbReference>
<dbReference type="Gene3D" id="3.50.50.60">
    <property type="entry name" value="FAD/NAD(P)-binding domain"/>
    <property type="match status" value="1"/>
</dbReference>
<reference evidence="3 4" key="1">
    <citation type="journal article" date="2013" name="Curr. Biol.">
        <title>The Genome of the Foraminiferan Reticulomyxa filosa.</title>
        <authorList>
            <person name="Glockner G."/>
            <person name="Hulsmann N."/>
            <person name="Schleicher M."/>
            <person name="Noegel A.A."/>
            <person name="Eichinger L."/>
            <person name="Gallinger C."/>
            <person name="Pawlowski J."/>
            <person name="Sierra R."/>
            <person name="Euteneuer U."/>
            <person name="Pillet L."/>
            <person name="Moustafa A."/>
            <person name="Platzer M."/>
            <person name="Groth M."/>
            <person name="Szafranski K."/>
            <person name="Schliwa M."/>
        </authorList>
    </citation>
    <scope>NUCLEOTIDE SEQUENCE [LARGE SCALE GENOMIC DNA]</scope>
</reference>
<dbReference type="GO" id="GO:0050660">
    <property type="term" value="F:flavin adenine dinucleotide binding"/>
    <property type="evidence" value="ECO:0007669"/>
    <property type="project" value="InterPro"/>
</dbReference>
<dbReference type="PANTHER" id="PTHR11552">
    <property type="entry name" value="GLUCOSE-METHANOL-CHOLINE GMC OXIDOREDUCTASE"/>
    <property type="match status" value="1"/>
</dbReference>
<feature type="domain" description="Glucose-methanol-choline oxidoreductase C-terminal" evidence="2">
    <location>
        <begin position="80"/>
        <end position="205"/>
    </location>
</feature>
<dbReference type="GO" id="GO:0016614">
    <property type="term" value="F:oxidoreductase activity, acting on CH-OH group of donors"/>
    <property type="evidence" value="ECO:0007669"/>
    <property type="project" value="InterPro"/>
</dbReference>
<dbReference type="SUPFAM" id="SSF54373">
    <property type="entry name" value="FAD-linked reductases, C-terminal domain"/>
    <property type="match status" value="1"/>
</dbReference>
<dbReference type="PANTHER" id="PTHR11552:SF147">
    <property type="entry name" value="CHOLINE DEHYDROGENASE, MITOCHONDRIAL"/>
    <property type="match status" value="1"/>
</dbReference>
<dbReference type="AlphaFoldDB" id="X6NWD1"/>
<evidence type="ECO:0000256" key="1">
    <source>
        <dbReference type="ARBA" id="ARBA00010790"/>
    </source>
</evidence>
<comment type="caution">
    <text evidence="3">The sequence shown here is derived from an EMBL/GenBank/DDBJ whole genome shotgun (WGS) entry which is preliminary data.</text>
</comment>
<evidence type="ECO:0000259" key="2">
    <source>
        <dbReference type="Pfam" id="PF05199"/>
    </source>
</evidence>
<dbReference type="OMA" id="CEHYERF"/>
<dbReference type="InterPro" id="IPR036188">
    <property type="entry name" value="FAD/NAD-bd_sf"/>
</dbReference>
<dbReference type="Proteomes" id="UP000023152">
    <property type="component" value="Unassembled WGS sequence"/>
</dbReference>
<evidence type="ECO:0000313" key="4">
    <source>
        <dbReference type="Proteomes" id="UP000023152"/>
    </source>
</evidence>
<proteinExistence type="inferred from homology"/>
<dbReference type="SUPFAM" id="SSF51905">
    <property type="entry name" value="FAD/NAD(P)-binding domain"/>
    <property type="match status" value="1"/>
</dbReference>
<dbReference type="Pfam" id="PF05199">
    <property type="entry name" value="GMC_oxred_C"/>
    <property type="match status" value="1"/>
</dbReference>
<dbReference type="OrthoDB" id="269227at2759"/>